<evidence type="ECO:0000256" key="10">
    <source>
        <dbReference type="ARBA" id="ARBA00023242"/>
    </source>
</evidence>
<protein>
    <recommendedName>
        <fullName evidence="2">La-related protein 7</fullName>
    </recommendedName>
    <alternativeName>
        <fullName evidence="11">La ribonucleoprotein domain family member 7</fullName>
    </alternativeName>
</protein>
<evidence type="ECO:0000256" key="7">
    <source>
        <dbReference type="ARBA" id="ARBA00023015"/>
    </source>
</evidence>
<dbReference type="InterPro" id="IPR034887">
    <property type="entry name" value="LARP7_RRM1"/>
</dbReference>
<dbReference type="InterPro" id="IPR000504">
    <property type="entry name" value="RRM_dom"/>
</dbReference>
<keyword evidence="8" id="KW-0804">Transcription</keyword>
<dbReference type="SUPFAM" id="SSF54928">
    <property type="entry name" value="RNA-binding domain, RBD"/>
    <property type="match status" value="1"/>
</dbReference>
<evidence type="ECO:0000256" key="12">
    <source>
        <dbReference type="PROSITE-ProRule" id="PRU00332"/>
    </source>
</evidence>
<evidence type="ECO:0000313" key="17">
    <source>
        <dbReference type="Proteomes" id="UP000663880"/>
    </source>
</evidence>
<gene>
    <name evidence="16" type="ORF">PMACD_LOCUS6727</name>
</gene>
<feature type="domain" description="RRM" evidence="14">
    <location>
        <begin position="118"/>
        <end position="220"/>
    </location>
</feature>
<dbReference type="Gene3D" id="3.30.70.330">
    <property type="match status" value="1"/>
</dbReference>
<feature type="region of interest" description="Disordered" evidence="13">
    <location>
        <begin position="500"/>
        <end position="526"/>
    </location>
</feature>
<dbReference type="Pfam" id="PF00076">
    <property type="entry name" value="RRM_1"/>
    <property type="match status" value="1"/>
</dbReference>
<feature type="compositionally biased region" description="Basic residues" evidence="13">
    <location>
        <begin position="307"/>
        <end position="316"/>
    </location>
</feature>
<evidence type="ECO:0000259" key="15">
    <source>
        <dbReference type="PROSITE" id="PS50961"/>
    </source>
</evidence>
<evidence type="ECO:0000256" key="5">
    <source>
        <dbReference type="ARBA" id="ARBA00022871"/>
    </source>
</evidence>
<dbReference type="PROSITE" id="PS50961">
    <property type="entry name" value="HTH_LA"/>
    <property type="match status" value="1"/>
</dbReference>
<dbReference type="CDD" id="cd12290">
    <property type="entry name" value="RRM1_LARP7"/>
    <property type="match status" value="1"/>
</dbReference>
<reference evidence="16" key="1">
    <citation type="submission" date="2021-02" db="EMBL/GenBank/DDBJ databases">
        <authorList>
            <person name="Steward A R."/>
        </authorList>
    </citation>
    <scope>NUCLEOTIDE SEQUENCE</scope>
</reference>
<evidence type="ECO:0000256" key="11">
    <source>
        <dbReference type="ARBA" id="ARBA00029640"/>
    </source>
</evidence>
<dbReference type="InterPro" id="IPR012677">
    <property type="entry name" value="Nucleotide-bd_a/b_plait_sf"/>
</dbReference>
<evidence type="ECO:0000256" key="4">
    <source>
        <dbReference type="ARBA" id="ARBA00022782"/>
    </source>
</evidence>
<keyword evidence="5" id="KW-0744">Spermatogenesis</keyword>
<comment type="caution">
    <text evidence="16">The sequence shown here is derived from an EMBL/GenBank/DDBJ whole genome shotgun (WGS) entry which is preliminary data.</text>
</comment>
<dbReference type="GO" id="GO:0005654">
    <property type="term" value="C:nucleoplasm"/>
    <property type="evidence" value="ECO:0007669"/>
    <property type="project" value="UniProtKB-SubCell"/>
</dbReference>
<feature type="domain" description="HTH La-type RNA-binding" evidence="15">
    <location>
        <begin position="25"/>
        <end position="115"/>
    </location>
</feature>
<evidence type="ECO:0000256" key="3">
    <source>
        <dbReference type="ARBA" id="ARBA00022664"/>
    </source>
</evidence>
<dbReference type="SMART" id="SM00715">
    <property type="entry name" value="LA"/>
    <property type="match status" value="1"/>
</dbReference>
<comment type="subcellular location">
    <subcellularLocation>
        <location evidence="1">Nucleus</location>
        <location evidence="1">Nucleoplasm</location>
    </subcellularLocation>
</comment>
<keyword evidence="17" id="KW-1185">Reference proteome</keyword>
<evidence type="ECO:0000259" key="14">
    <source>
        <dbReference type="PROSITE" id="PS50102"/>
    </source>
</evidence>
<evidence type="ECO:0000313" key="16">
    <source>
        <dbReference type="EMBL" id="CAF4847119.1"/>
    </source>
</evidence>
<dbReference type="InterPro" id="IPR035979">
    <property type="entry name" value="RBD_domain_sf"/>
</dbReference>
<dbReference type="OrthoDB" id="439993at2759"/>
<keyword evidence="3" id="KW-0507">mRNA processing</keyword>
<proteinExistence type="predicted"/>
<dbReference type="Gene3D" id="1.10.10.10">
    <property type="entry name" value="Winged helix-like DNA-binding domain superfamily/Winged helix DNA-binding domain"/>
    <property type="match status" value="1"/>
</dbReference>
<evidence type="ECO:0000256" key="13">
    <source>
        <dbReference type="SAM" id="MobiDB-lite"/>
    </source>
</evidence>
<evidence type="ECO:0000256" key="8">
    <source>
        <dbReference type="ARBA" id="ARBA00023163"/>
    </source>
</evidence>
<dbReference type="AlphaFoldDB" id="A0A821RUD3"/>
<dbReference type="InterPro" id="IPR036390">
    <property type="entry name" value="WH_DNA-bd_sf"/>
</dbReference>
<keyword evidence="4" id="KW-0221">Differentiation</keyword>
<accession>A0A821RUD3</accession>
<evidence type="ECO:0000256" key="9">
    <source>
        <dbReference type="ARBA" id="ARBA00023187"/>
    </source>
</evidence>
<dbReference type="InterPro" id="IPR045180">
    <property type="entry name" value="La_dom_prot"/>
</dbReference>
<organism evidence="16 17">
    <name type="scientific">Pieris macdunnoughi</name>
    <dbReference type="NCBI Taxonomy" id="345717"/>
    <lineage>
        <taxon>Eukaryota</taxon>
        <taxon>Metazoa</taxon>
        <taxon>Ecdysozoa</taxon>
        <taxon>Arthropoda</taxon>
        <taxon>Hexapoda</taxon>
        <taxon>Insecta</taxon>
        <taxon>Pterygota</taxon>
        <taxon>Neoptera</taxon>
        <taxon>Endopterygota</taxon>
        <taxon>Lepidoptera</taxon>
        <taxon>Glossata</taxon>
        <taxon>Ditrysia</taxon>
        <taxon>Papilionoidea</taxon>
        <taxon>Pieridae</taxon>
        <taxon>Pierinae</taxon>
        <taxon>Pieris</taxon>
    </lineage>
</organism>
<dbReference type="InterPro" id="IPR006630">
    <property type="entry name" value="La_HTH"/>
</dbReference>
<keyword evidence="9" id="KW-0508">mRNA splicing</keyword>
<keyword evidence="6 12" id="KW-0694">RNA-binding</keyword>
<keyword evidence="7" id="KW-0805">Transcription regulation</keyword>
<feature type="compositionally biased region" description="Basic and acidic residues" evidence="13">
    <location>
        <begin position="317"/>
        <end position="326"/>
    </location>
</feature>
<keyword evidence="10" id="KW-0539">Nucleus</keyword>
<evidence type="ECO:0000256" key="6">
    <source>
        <dbReference type="ARBA" id="ARBA00022884"/>
    </source>
</evidence>
<dbReference type="PRINTS" id="PR00302">
    <property type="entry name" value="LUPUSLA"/>
</dbReference>
<feature type="compositionally biased region" description="Basic and acidic residues" evidence="13">
    <location>
        <begin position="236"/>
        <end position="261"/>
    </location>
</feature>
<feature type="compositionally biased region" description="Basic residues" evidence="13">
    <location>
        <begin position="226"/>
        <end position="235"/>
    </location>
</feature>
<dbReference type="InterPro" id="IPR002344">
    <property type="entry name" value="Lupus_La"/>
</dbReference>
<dbReference type="GO" id="GO:0003723">
    <property type="term" value="F:RNA binding"/>
    <property type="evidence" value="ECO:0007669"/>
    <property type="project" value="UniProtKB-UniRule"/>
</dbReference>
<dbReference type="GO" id="GO:1990904">
    <property type="term" value="C:ribonucleoprotein complex"/>
    <property type="evidence" value="ECO:0007669"/>
    <property type="project" value="InterPro"/>
</dbReference>
<feature type="compositionally biased region" description="Acidic residues" evidence="13">
    <location>
        <begin position="1"/>
        <end position="11"/>
    </location>
</feature>
<sequence length="526" mass="60162">MSESENNETMEQETKNESNPRKRVRHRKKKIYENVLKQMEFYFSDANLSKDRFLGDLVATDPFVPLEVFLKFNKIKSMTVDVTDIVKSMKNSTVLELSEDKLKVKRKIPMVPYDADLRTVYVESIPVTASRDWLERVFSDYGQVAYISLPKFKNSQKIKGFGFIEFTRPQDAQKCINAFTKMGCKLPTCMPPEELSSIKMFSVDDKDKEGREDKEENEEKEEPPKKKAKKHKDKKQKNLELKLETESNTDKRQATPMEEKTILNPVTSDVETHEVTTPTEENKDIVKDSKEELTSQDEGINEDGSPRKKKTKKKISKEKGKKTSDKVEAPKGALWGLQVLAKTEWKVLRNKYLNLQRKYMKELKQSLQEKRRYTGIPAPAAPSIEVDNSTSGQQVDRTKTPLEKIPGVFVKEALAEPCLDVKLTKRTIKSNIHALHVEVKEGQTDAIIRFDSAKAADEYCVNSDSRAHVLCGTEEDEQWTRAENARTSKRSRGRAKLLARTQALSSAPDMAPASPQPTHTHIRFDE</sequence>
<dbReference type="InterPro" id="IPR036388">
    <property type="entry name" value="WH-like_DNA-bd_sf"/>
</dbReference>
<dbReference type="Proteomes" id="UP000663880">
    <property type="component" value="Unassembled WGS sequence"/>
</dbReference>
<dbReference type="SUPFAM" id="SSF46785">
    <property type="entry name" value="Winged helix' DNA-binding domain"/>
    <property type="match status" value="1"/>
</dbReference>
<feature type="compositionally biased region" description="Basic and acidic residues" evidence="13">
    <location>
        <begin position="270"/>
        <end position="293"/>
    </location>
</feature>
<dbReference type="SMART" id="SM00360">
    <property type="entry name" value="RRM"/>
    <property type="match status" value="1"/>
</dbReference>
<dbReference type="PANTHER" id="PTHR22792">
    <property type="entry name" value="LUPUS LA PROTEIN-RELATED"/>
    <property type="match status" value="1"/>
</dbReference>
<dbReference type="CDD" id="cd07323">
    <property type="entry name" value="LAM"/>
    <property type="match status" value="1"/>
</dbReference>
<evidence type="ECO:0000256" key="2">
    <source>
        <dbReference type="ARBA" id="ARBA00015867"/>
    </source>
</evidence>
<feature type="region of interest" description="Disordered" evidence="13">
    <location>
        <begin position="197"/>
        <end position="326"/>
    </location>
</feature>
<dbReference type="PROSITE" id="PS50102">
    <property type="entry name" value="RRM"/>
    <property type="match status" value="1"/>
</dbReference>
<evidence type="ECO:0000256" key="1">
    <source>
        <dbReference type="ARBA" id="ARBA00004642"/>
    </source>
</evidence>
<feature type="region of interest" description="Disordered" evidence="13">
    <location>
        <begin position="1"/>
        <end position="26"/>
    </location>
</feature>
<dbReference type="PANTHER" id="PTHR22792:SF62">
    <property type="entry name" value="LA-RELATED PROTEIN 7"/>
    <property type="match status" value="1"/>
</dbReference>
<name>A0A821RUD3_9NEOP</name>
<dbReference type="EMBL" id="CAJOBZ010000015">
    <property type="protein sequence ID" value="CAF4847119.1"/>
    <property type="molecule type" value="Genomic_DNA"/>
</dbReference>
<dbReference type="GO" id="GO:0007283">
    <property type="term" value="P:spermatogenesis"/>
    <property type="evidence" value="ECO:0007669"/>
    <property type="project" value="UniProtKB-KW"/>
</dbReference>
<dbReference type="GO" id="GO:0008380">
    <property type="term" value="P:RNA splicing"/>
    <property type="evidence" value="ECO:0007669"/>
    <property type="project" value="UniProtKB-KW"/>
</dbReference>
<dbReference type="Pfam" id="PF05383">
    <property type="entry name" value="La"/>
    <property type="match status" value="1"/>
</dbReference>
<feature type="compositionally biased region" description="Basic and acidic residues" evidence="13">
    <location>
        <begin position="202"/>
        <end position="214"/>
    </location>
</feature>
<dbReference type="GO" id="GO:0006397">
    <property type="term" value="P:mRNA processing"/>
    <property type="evidence" value="ECO:0007669"/>
    <property type="project" value="UniProtKB-KW"/>
</dbReference>
<dbReference type="GO" id="GO:0030154">
    <property type="term" value="P:cell differentiation"/>
    <property type="evidence" value="ECO:0007669"/>
    <property type="project" value="UniProtKB-KW"/>
</dbReference>